<dbReference type="OrthoDB" id="10003767at2759"/>
<dbReference type="AlphaFoldDB" id="A0A8H7UDN6"/>
<evidence type="ECO:0000313" key="3">
    <source>
        <dbReference type="Proteomes" id="UP000612746"/>
    </source>
</evidence>
<accession>A0A8H7UDN6</accession>
<sequence length="380" mass="43280">MARETTPPPQQGVHIEFEKAAVIVKEATGTTLQAYKESGLGYNNRIYYCQVDDEEKLVLKVVYAKNFFTEKVPNIIRMSIFKVQGRFWTKIKTDTEVAGIRLAKQYTTTPVPDVLDWNNSPKKYGHEYLLMSKLPGVSLDHEWGSLDSKQKQDLLEQLAAYIGELKQNICIGSQIGNFAFGANNTLELGKTVEASIGPWDSYQEMMINQLENKLDALQRQDNYGFLLRVFGDQVSDLLHSFKSGERALFPAPQRVFTHGDLNERNIMVTRVQEGEMTTLKIVGLLDFEWSGMFPCTEEYFASYEFLNSEPSLKKGFYERLEHHHVATPHTIPNFNSHAKLIELREAIAPWWVTENTNAEDKEKCLQGLSAALEAVKAMPR</sequence>
<proteinExistence type="predicted"/>
<evidence type="ECO:0000259" key="1">
    <source>
        <dbReference type="Pfam" id="PF01636"/>
    </source>
</evidence>
<evidence type="ECO:0000313" key="2">
    <source>
        <dbReference type="EMBL" id="KAG2176093.1"/>
    </source>
</evidence>
<reference evidence="2" key="1">
    <citation type="submission" date="2020-12" db="EMBL/GenBank/DDBJ databases">
        <title>Metabolic potential, ecology and presence of endohyphal bacteria is reflected in genomic diversity of Mucoromycotina.</title>
        <authorList>
            <person name="Muszewska A."/>
            <person name="Okrasinska A."/>
            <person name="Steczkiewicz K."/>
            <person name="Drgas O."/>
            <person name="Orlowska M."/>
            <person name="Perlinska-Lenart U."/>
            <person name="Aleksandrzak-Piekarczyk T."/>
            <person name="Szatraj K."/>
            <person name="Zielenkiewicz U."/>
            <person name="Pilsyk S."/>
            <person name="Malc E."/>
            <person name="Mieczkowski P."/>
            <person name="Kruszewska J.S."/>
            <person name="Biernat P."/>
            <person name="Pawlowska J."/>
        </authorList>
    </citation>
    <scope>NUCLEOTIDE SEQUENCE</scope>
    <source>
        <strain evidence="2">WA0000051536</strain>
    </source>
</reference>
<gene>
    <name evidence="2" type="ORF">INT44_000572</name>
</gene>
<dbReference type="PANTHER" id="PTHR21310:SF54">
    <property type="entry name" value="AMINOGLYCOSIDE PHOSPHOTRANSFERASE DOMAIN-CONTAINING PROTEIN"/>
    <property type="match status" value="1"/>
</dbReference>
<name>A0A8H7UDN6_9FUNG</name>
<dbReference type="EMBL" id="JAEPRA010000014">
    <property type="protein sequence ID" value="KAG2176093.1"/>
    <property type="molecule type" value="Genomic_DNA"/>
</dbReference>
<dbReference type="SUPFAM" id="SSF56112">
    <property type="entry name" value="Protein kinase-like (PK-like)"/>
    <property type="match status" value="1"/>
</dbReference>
<dbReference type="Proteomes" id="UP000612746">
    <property type="component" value="Unassembled WGS sequence"/>
</dbReference>
<organism evidence="2 3">
    <name type="scientific">Umbelopsis vinacea</name>
    <dbReference type="NCBI Taxonomy" id="44442"/>
    <lineage>
        <taxon>Eukaryota</taxon>
        <taxon>Fungi</taxon>
        <taxon>Fungi incertae sedis</taxon>
        <taxon>Mucoromycota</taxon>
        <taxon>Mucoromycotina</taxon>
        <taxon>Umbelopsidomycetes</taxon>
        <taxon>Umbelopsidales</taxon>
        <taxon>Umbelopsidaceae</taxon>
        <taxon>Umbelopsis</taxon>
    </lineage>
</organism>
<dbReference type="InterPro" id="IPR051678">
    <property type="entry name" value="AGP_Transferase"/>
</dbReference>
<dbReference type="InterPro" id="IPR011009">
    <property type="entry name" value="Kinase-like_dom_sf"/>
</dbReference>
<dbReference type="Pfam" id="PF01636">
    <property type="entry name" value="APH"/>
    <property type="match status" value="1"/>
</dbReference>
<keyword evidence="3" id="KW-1185">Reference proteome</keyword>
<protein>
    <recommendedName>
        <fullName evidence="1">Aminoglycoside phosphotransferase domain-containing protein</fullName>
    </recommendedName>
</protein>
<dbReference type="PANTHER" id="PTHR21310">
    <property type="entry name" value="AMINOGLYCOSIDE PHOSPHOTRANSFERASE-RELATED-RELATED"/>
    <property type="match status" value="1"/>
</dbReference>
<feature type="domain" description="Aminoglycoside phosphotransferase" evidence="1">
    <location>
        <begin position="40"/>
        <end position="293"/>
    </location>
</feature>
<dbReference type="InterPro" id="IPR002575">
    <property type="entry name" value="Aminoglycoside_PTrfase"/>
</dbReference>
<comment type="caution">
    <text evidence="2">The sequence shown here is derived from an EMBL/GenBank/DDBJ whole genome shotgun (WGS) entry which is preliminary data.</text>
</comment>